<protein>
    <submittedName>
        <fullName evidence="2">Uncharacterized protein</fullName>
    </submittedName>
</protein>
<feature type="compositionally biased region" description="Basic and acidic residues" evidence="1">
    <location>
        <begin position="37"/>
        <end position="47"/>
    </location>
</feature>
<accession>A0A8S1JRF3</accession>
<keyword evidence="3" id="KW-1185">Reference proteome</keyword>
<evidence type="ECO:0000256" key="1">
    <source>
        <dbReference type="SAM" id="MobiDB-lite"/>
    </source>
</evidence>
<feature type="region of interest" description="Disordered" evidence="1">
    <location>
        <begin position="37"/>
        <end position="70"/>
    </location>
</feature>
<organism evidence="2 3">
    <name type="scientific">Paramecium primaurelia</name>
    <dbReference type="NCBI Taxonomy" id="5886"/>
    <lineage>
        <taxon>Eukaryota</taxon>
        <taxon>Sar</taxon>
        <taxon>Alveolata</taxon>
        <taxon>Ciliophora</taxon>
        <taxon>Intramacronucleata</taxon>
        <taxon>Oligohymenophorea</taxon>
        <taxon>Peniculida</taxon>
        <taxon>Parameciidae</taxon>
        <taxon>Paramecium</taxon>
    </lineage>
</organism>
<dbReference type="OMA" id="IIQHTET"/>
<reference evidence="2" key="1">
    <citation type="submission" date="2021-01" db="EMBL/GenBank/DDBJ databases">
        <authorList>
            <consortium name="Genoscope - CEA"/>
            <person name="William W."/>
        </authorList>
    </citation>
    <scope>NUCLEOTIDE SEQUENCE</scope>
</reference>
<dbReference type="Proteomes" id="UP000688137">
    <property type="component" value="Unassembled WGS sequence"/>
</dbReference>
<evidence type="ECO:0000313" key="2">
    <source>
        <dbReference type="EMBL" id="CAD8045124.1"/>
    </source>
</evidence>
<evidence type="ECO:0000313" key="3">
    <source>
        <dbReference type="Proteomes" id="UP000688137"/>
    </source>
</evidence>
<dbReference type="AlphaFoldDB" id="A0A8S1JRF3"/>
<name>A0A8S1JRF3_PARPR</name>
<dbReference type="EMBL" id="CAJJDM010000006">
    <property type="protein sequence ID" value="CAD8045124.1"/>
    <property type="molecule type" value="Genomic_DNA"/>
</dbReference>
<proteinExistence type="predicted"/>
<feature type="compositionally biased region" description="Polar residues" evidence="1">
    <location>
        <begin position="1"/>
        <end position="10"/>
    </location>
</feature>
<gene>
    <name evidence="2" type="ORF">PPRIM_AZ9-3.1.T0090149</name>
</gene>
<sequence>MNKQQKNRSLPPTKVNAHHKPHGFQEIENCKQAIKDIIQHTESENKPKQSQHKSVDKTQQQKKQLHSTVQEYNENVGKMFTSTKYGIQYMQKKVMHNIDQL</sequence>
<comment type="caution">
    <text evidence="2">The sequence shown here is derived from an EMBL/GenBank/DDBJ whole genome shotgun (WGS) entry which is preliminary data.</text>
</comment>
<feature type="region of interest" description="Disordered" evidence="1">
    <location>
        <begin position="1"/>
        <end position="22"/>
    </location>
</feature>
<feature type="compositionally biased region" description="Polar residues" evidence="1">
    <location>
        <begin position="57"/>
        <end position="70"/>
    </location>
</feature>